<accession>A0A1T4VSQ6</accession>
<evidence type="ECO:0000256" key="1">
    <source>
        <dbReference type="SAM" id="Phobius"/>
    </source>
</evidence>
<keyword evidence="1" id="KW-0472">Membrane</keyword>
<keyword evidence="1" id="KW-0812">Transmembrane</keyword>
<organism evidence="2 3">
    <name type="scientific">Desulfobaculum bizertense DSM 18034</name>
    <dbReference type="NCBI Taxonomy" id="1121442"/>
    <lineage>
        <taxon>Bacteria</taxon>
        <taxon>Pseudomonadati</taxon>
        <taxon>Thermodesulfobacteriota</taxon>
        <taxon>Desulfovibrionia</taxon>
        <taxon>Desulfovibrionales</taxon>
        <taxon>Desulfovibrionaceae</taxon>
        <taxon>Desulfobaculum</taxon>
    </lineage>
</organism>
<dbReference type="RefSeq" id="WP_078684226.1">
    <property type="nucleotide sequence ID" value="NZ_FUYA01000002.1"/>
</dbReference>
<evidence type="ECO:0000313" key="2">
    <source>
        <dbReference type="EMBL" id="SKA67949.1"/>
    </source>
</evidence>
<feature type="transmembrane region" description="Helical" evidence="1">
    <location>
        <begin position="115"/>
        <end position="132"/>
    </location>
</feature>
<dbReference type="STRING" id="1121442.SAMN02745702_00923"/>
<name>A0A1T4VSQ6_9BACT</name>
<keyword evidence="3" id="KW-1185">Reference proteome</keyword>
<protein>
    <submittedName>
        <fullName evidence="2">Uncharacterized protein</fullName>
    </submittedName>
</protein>
<dbReference type="OrthoDB" id="2087480at2"/>
<proteinExistence type="predicted"/>
<keyword evidence="1" id="KW-1133">Transmembrane helix</keyword>
<sequence>MYSKIIEPKVEHMFQKLQKTTQRIIENNPSTEDAISQIYQRINSETSSRSKTMLSDMLFDLQKKTMQSPFFSDDISRQNALYALDIQQEILDKYQFKTQSIQYQEASRFLQSMKTGGGVCAIGAALIIPASSLAPIPAGMLFAAAIGSAILDYFVIEPNKNKKRFSRVLDQYFAEAQQQYLAWFDEVEKYFHKRVEEIKQTL</sequence>
<dbReference type="Proteomes" id="UP000189733">
    <property type="component" value="Unassembled WGS sequence"/>
</dbReference>
<evidence type="ECO:0000313" key="3">
    <source>
        <dbReference type="Proteomes" id="UP000189733"/>
    </source>
</evidence>
<feature type="transmembrane region" description="Helical" evidence="1">
    <location>
        <begin position="138"/>
        <end position="156"/>
    </location>
</feature>
<gene>
    <name evidence="2" type="ORF">SAMN02745702_00923</name>
</gene>
<dbReference type="AlphaFoldDB" id="A0A1T4VSQ6"/>
<dbReference type="EMBL" id="FUYA01000002">
    <property type="protein sequence ID" value="SKA67949.1"/>
    <property type="molecule type" value="Genomic_DNA"/>
</dbReference>
<reference evidence="2 3" key="1">
    <citation type="submission" date="2017-02" db="EMBL/GenBank/DDBJ databases">
        <authorList>
            <person name="Peterson S.W."/>
        </authorList>
    </citation>
    <scope>NUCLEOTIDE SEQUENCE [LARGE SCALE GENOMIC DNA]</scope>
    <source>
        <strain evidence="2 3">DSM 18034</strain>
    </source>
</reference>